<dbReference type="InterPro" id="IPR051447">
    <property type="entry name" value="Lipoprotein-release_system"/>
</dbReference>
<feature type="transmembrane region" description="Helical" evidence="7">
    <location>
        <begin position="64"/>
        <end position="92"/>
    </location>
</feature>
<feature type="transmembrane region" description="Helical" evidence="7">
    <location>
        <begin position="236"/>
        <end position="258"/>
    </location>
</feature>
<evidence type="ECO:0000256" key="2">
    <source>
        <dbReference type="ARBA" id="ARBA00005236"/>
    </source>
</evidence>
<name>E3JD86_PSEI1</name>
<feature type="domain" description="ABC3 transporter permease C-terminal" evidence="8">
    <location>
        <begin position="511"/>
        <end position="627"/>
    </location>
</feature>
<dbReference type="OrthoDB" id="3223244at2"/>
<organism evidence="9 10">
    <name type="scientific">Pseudofrankia inefficax (strain DSM 45817 / CECT 9037 / DDB 130130 / EuI1c)</name>
    <name type="common">Frankia inefficax</name>
    <dbReference type="NCBI Taxonomy" id="298654"/>
    <lineage>
        <taxon>Bacteria</taxon>
        <taxon>Bacillati</taxon>
        <taxon>Actinomycetota</taxon>
        <taxon>Actinomycetes</taxon>
        <taxon>Frankiales</taxon>
        <taxon>Frankiaceae</taxon>
        <taxon>Pseudofrankia</taxon>
    </lineage>
</organism>
<feature type="transmembrane region" description="Helical" evidence="7">
    <location>
        <begin position="162"/>
        <end position="186"/>
    </location>
</feature>
<dbReference type="STRING" id="298654.FraEuI1c_4371"/>
<dbReference type="KEGG" id="fri:FraEuI1c_4371"/>
<evidence type="ECO:0000256" key="6">
    <source>
        <dbReference type="ARBA" id="ARBA00023136"/>
    </source>
</evidence>
<keyword evidence="5 7" id="KW-1133">Transmembrane helix</keyword>
<sequence length="636" mass="65910">MLRMSWSTFRDRWQVFIGAIVTVALGVALVQSSLLTLISAATAKVPAGLPAAQAQTMRDGYTAAIALLGMTLGLATFVAGFIVSSTFAFTAVERRRELALLRLVGASPRQLRRLLFGEALLLGLVGSGLGVLAGRSVVRVQDAMLARFDLVPDGFTSEWRSWVIAVSVGTGVVVAVCGVAVASVRAARVRPLEALRESGGDTRLMTIPRWVLGGVFLAGGIALLVLVPAVGGDAAVAMALCSSMVLVVAVAAFTPLLVPAASWLPRLFAVGPLGQLAHANLRAGARRSAATAAPVIVLFAFVVGMAGSLDTLGVASRQETARALRADLVVTTDRELTSRLAAVDGVAVVSEEVPVAFDLGALNDGKVEYDSANALSVDPAAYARTHRLDLSSGDLAELRGDTVAVVGSHWRVGAVLRTRFAGEPRNLRVVARLPATISGPEFLLPAGRGVEASAPRRYTIQVTPGADRSAVADRLRGAGLGSGGAVDTAAGWIRHDADEQQRINVQIMVALLGLAMVYTVIAMINAVVVAASGRRAEFATARVSGLTRGQVVRMALWEAAAVVVIGLFLGGLTASATVFSLMTAIRHMIGLTVLSVPWALIAAVGLGSLVVIGLTTALTALAATRTPAVRLTGARE</sequence>
<evidence type="ECO:0000256" key="7">
    <source>
        <dbReference type="SAM" id="Phobius"/>
    </source>
</evidence>
<dbReference type="AlphaFoldDB" id="E3JD86"/>
<dbReference type="Pfam" id="PF02687">
    <property type="entry name" value="FtsX"/>
    <property type="match status" value="2"/>
</dbReference>
<feature type="transmembrane region" description="Helical" evidence="7">
    <location>
        <begin position="507"/>
        <end position="533"/>
    </location>
</feature>
<comment type="similarity">
    <text evidence="2">Belongs to the ABC-4 integral membrane protein family. LolC/E subfamily.</text>
</comment>
<dbReference type="GO" id="GO:0098797">
    <property type="term" value="C:plasma membrane protein complex"/>
    <property type="evidence" value="ECO:0007669"/>
    <property type="project" value="TreeGrafter"/>
</dbReference>
<dbReference type="HOGENOM" id="CLU_012341_2_1_11"/>
<dbReference type="InterPro" id="IPR003838">
    <property type="entry name" value="ABC3_permease_C"/>
</dbReference>
<reference evidence="9 10" key="1">
    <citation type="submission" date="2010-10" db="EMBL/GenBank/DDBJ databases">
        <title>Complete sequence of Frankia sp. EuI1c.</title>
        <authorList>
            <consortium name="US DOE Joint Genome Institute"/>
            <person name="Lucas S."/>
            <person name="Copeland A."/>
            <person name="Lapidus A."/>
            <person name="Cheng J.-F."/>
            <person name="Bruce D."/>
            <person name="Goodwin L."/>
            <person name="Pitluck S."/>
            <person name="Chertkov O."/>
            <person name="Detter J.C."/>
            <person name="Han C."/>
            <person name="Tapia R."/>
            <person name="Land M."/>
            <person name="Hauser L."/>
            <person name="Jeffries C."/>
            <person name="Kyrpides N."/>
            <person name="Ivanova N."/>
            <person name="Mikhailova N."/>
            <person name="Beauchemin N."/>
            <person name="Sen A."/>
            <person name="Sur S.A."/>
            <person name="Gtari M."/>
            <person name="Wall L."/>
            <person name="Tisa L."/>
            <person name="Woyke T."/>
        </authorList>
    </citation>
    <scope>NUCLEOTIDE SEQUENCE [LARGE SCALE GENOMIC DNA]</scope>
    <source>
        <strain evidence="10">DSM 45817 / CECT 9037 / EuI1c</strain>
    </source>
</reference>
<evidence type="ECO:0000256" key="3">
    <source>
        <dbReference type="ARBA" id="ARBA00022475"/>
    </source>
</evidence>
<dbReference type="GO" id="GO:0044874">
    <property type="term" value="P:lipoprotein localization to outer membrane"/>
    <property type="evidence" value="ECO:0007669"/>
    <property type="project" value="TreeGrafter"/>
</dbReference>
<evidence type="ECO:0000256" key="4">
    <source>
        <dbReference type="ARBA" id="ARBA00022692"/>
    </source>
</evidence>
<dbReference type="EMBL" id="CP002299">
    <property type="protein sequence ID" value="ADP82370.1"/>
    <property type="molecule type" value="Genomic_DNA"/>
</dbReference>
<feature type="transmembrane region" description="Helical" evidence="7">
    <location>
        <begin position="554"/>
        <end position="578"/>
    </location>
</feature>
<dbReference type="PANTHER" id="PTHR30489:SF0">
    <property type="entry name" value="LIPOPROTEIN-RELEASING SYSTEM TRANSMEMBRANE PROTEIN LOLE"/>
    <property type="match status" value="1"/>
</dbReference>
<dbReference type="InParanoid" id="E3JD86"/>
<evidence type="ECO:0000256" key="5">
    <source>
        <dbReference type="ARBA" id="ARBA00022989"/>
    </source>
</evidence>
<keyword evidence="10" id="KW-1185">Reference proteome</keyword>
<feature type="transmembrane region" description="Helical" evidence="7">
    <location>
        <begin position="207"/>
        <end position="230"/>
    </location>
</feature>
<comment type="subcellular location">
    <subcellularLocation>
        <location evidence="1">Cell membrane</location>
        <topology evidence="1">Multi-pass membrane protein</topology>
    </subcellularLocation>
</comment>
<accession>E3JD86</accession>
<proteinExistence type="inferred from homology"/>
<gene>
    <name evidence="9" type="ordered locus">FraEuI1c_4371</name>
</gene>
<evidence type="ECO:0000259" key="8">
    <source>
        <dbReference type="Pfam" id="PF02687"/>
    </source>
</evidence>
<dbReference type="eggNOG" id="COG0577">
    <property type="taxonomic scope" value="Bacteria"/>
</dbReference>
<evidence type="ECO:0000313" key="10">
    <source>
        <dbReference type="Proteomes" id="UP000002484"/>
    </source>
</evidence>
<keyword evidence="6 7" id="KW-0472">Membrane</keyword>
<evidence type="ECO:0000313" key="9">
    <source>
        <dbReference type="EMBL" id="ADP82370.1"/>
    </source>
</evidence>
<dbReference type="PANTHER" id="PTHR30489">
    <property type="entry name" value="LIPOPROTEIN-RELEASING SYSTEM TRANSMEMBRANE PROTEIN LOLE"/>
    <property type="match status" value="1"/>
</dbReference>
<feature type="transmembrane region" description="Helical" evidence="7">
    <location>
        <begin position="113"/>
        <end position="134"/>
    </location>
</feature>
<protein>
    <recommendedName>
        <fullName evidence="8">ABC3 transporter permease C-terminal domain-containing protein</fullName>
    </recommendedName>
</protein>
<feature type="transmembrane region" description="Helical" evidence="7">
    <location>
        <begin position="289"/>
        <end position="309"/>
    </location>
</feature>
<keyword evidence="3" id="KW-1003">Cell membrane</keyword>
<feature type="transmembrane region" description="Helical" evidence="7">
    <location>
        <begin position="598"/>
        <end position="623"/>
    </location>
</feature>
<evidence type="ECO:0000256" key="1">
    <source>
        <dbReference type="ARBA" id="ARBA00004651"/>
    </source>
</evidence>
<dbReference type="Proteomes" id="UP000002484">
    <property type="component" value="Chromosome"/>
</dbReference>
<keyword evidence="4 7" id="KW-0812">Transmembrane</keyword>
<feature type="domain" description="ABC3 transporter permease C-terminal" evidence="8">
    <location>
        <begin position="72"/>
        <end position="189"/>
    </location>
</feature>